<reference evidence="2 3" key="1">
    <citation type="submission" date="2020-08" db="EMBL/GenBank/DDBJ databases">
        <title>Complete Genome Sequence of Effusibacillus dendaii Strain skT53, Isolated from Farmland soil.</title>
        <authorList>
            <person name="Konishi T."/>
            <person name="Kawasaki H."/>
        </authorList>
    </citation>
    <scope>NUCLEOTIDE SEQUENCE [LARGE SCALE GENOMIC DNA]</scope>
    <source>
        <strain evidence="3">skT53</strain>
    </source>
</reference>
<dbReference type="GO" id="GO:0015097">
    <property type="term" value="F:mercury ion transmembrane transporter activity"/>
    <property type="evidence" value="ECO:0007669"/>
    <property type="project" value="InterPro"/>
</dbReference>
<feature type="transmembrane region" description="Helical" evidence="1">
    <location>
        <begin position="7"/>
        <end position="29"/>
    </location>
</feature>
<dbReference type="InterPro" id="IPR007746">
    <property type="entry name" value="MerE"/>
</dbReference>
<evidence type="ECO:0000256" key="1">
    <source>
        <dbReference type="SAM" id="Phobius"/>
    </source>
</evidence>
<evidence type="ECO:0008006" key="4">
    <source>
        <dbReference type="Google" id="ProtNLM"/>
    </source>
</evidence>
<keyword evidence="1" id="KW-0812">Transmembrane</keyword>
<dbReference type="Pfam" id="PF05052">
    <property type="entry name" value="MerE"/>
    <property type="match status" value="1"/>
</dbReference>
<evidence type="ECO:0000313" key="2">
    <source>
        <dbReference type="EMBL" id="BCJ87275.1"/>
    </source>
</evidence>
<dbReference type="Proteomes" id="UP000593802">
    <property type="component" value="Chromosome"/>
</dbReference>
<dbReference type="EMBL" id="AP023366">
    <property type="protein sequence ID" value="BCJ87275.1"/>
    <property type="molecule type" value="Genomic_DNA"/>
</dbReference>
<keyword evidence="3" id="KW-1185">Reference proteome</keyword>
<keyword evidence="1" id="KW-1133">Transmembrane helix</keyword>
<accession>A0A7I8DB01</accession>
<dbReference type="AlphaFoldDB" id="A0A7I8DB01"/>
<proteinExistence type="predicted"/>
<feature type="transmembrane region" description="Helical" evidence="1">
    <location>
        <begin position="41"/>
        <end position="61"/>
    </location>
</feature>
<evidence type="ECO:0000313" key="3">
    <source>
        <dbReference type="Proteomes" id="UP000593802"/>
    </source>
</evidence>
<dbReference type="KEGG" id="eff:skT53_22600"/>
<protein>
    <recommendedName>
        <fullName evidence="4">Transporter</fullName>
    </recommendedName>
</protein>
<gene>
    <name evidence="2" type="ORF">skT53_22600</name>
</gene>
<dbReference type="GO" id="GO:0016020">
    <property type="term" value="C:membrane"/>
    <property type="evidence" value="ECO:0007669"/>
    <property type="project" value="InterPro"/>
</dbReference>
<keyword evidence="1" id="KW-0472">Membrane</keyword>
<name>A0A7I8DB01_9BACL</name>
<sequence length="80" mass="8917">MRETMKGVGWFFVALVTCPCHLVLLIPLLAGTAIGSSIAQFQTATFVILAMLFALSLYMGWRKMFREQTDHCCDVKGKDS</sequence>
<organism evidence="2 3">
    <name type="scientific">Effusibacillus dendaii</name>
    <dbReference type="NCBI Taxonomy" id="2743772"/>
    <lineage>
        <taxon>Bacteria</taxon>
        <taxon>Bacillati</taxon>
        <taxon>Bacillota</taxon>
        <taxon>Bacilli</taxon>
        <taxon>Bacillales</taxon>
        <taxon>Alicyclobacillaceae</taxon>
        <taxon>Effusibacillus</taxon>
    </lineage>
</organism>